<dbReference type="InterPro" id="IPR057672">
    <property type="entry name" value="TPR_IPO4/5"/>
</dbReference>
<keyword evidence="4" id="KW-0963">Cytoplasm</keyword>
<dbReference type="Pfam" id="PF03810">
    <property type="entry name" value="IBN_N"/>
    <property type="match status" value="1"/>
</dbReference>
<comment type="caution">
    <text evidence="11">The sequence shown here is derived from an EMBL/GenBank/DDBJ whole genome shotgun (WGS) entry which is preliminary data.</text>
</comment>
<evidence type="ECO:0000256" key="9">
    <source>
        <dbReference type="SAM" id="MobiDB-lite"/>
    </source>
</evidence>
<keyword evidence="6" id="KW-0653">Protein transport</keyword>
<feature type="region of interest" description="Disordered" evidence="9">
    <location>
        <begin position="818"/>
        <end position="837"/>
    </location>
</feature>
<reference evidence="11 12" key="1">
    <citation type="journal article" date="2024" name="bioRxiv">
        <title>A reference genome for Trichogramma kaykai: A tiny desert-dwelling parasitoid wasp with competing sex-ratio distorters.</title>
        <authorList>
            <person name="Culotta J."/>
            <person name="Lindsey A.R."/>
        </authorList>
    </citation>
    <scope>NUCLEOTIDE SEQUENCE [LARGE SCALE GENOMIC DNA]</scope>
    <source>
        <strain evidence="11 12">KSX58</strain>
    </source>
</reference>
<keyword evidence="3" id="KW-0813">Transport</keyword>
<evidence type="ECO:0000256" key="2">
    <source>
        <dbReference type="ARBA" id="ARBA00004496"/>
    </source>
</evidence>
<dbReference type="GO" id="GO:0015031">
    <property type="term" value="P:protein transport"/>
    <property type="evidence" value="ECO:0007669"/>
    <property type="project" value="UniProtKB-KW"/>
</dbReference>
<dbReference type="InterPro" id="IPR001494">
    <property type="entry name" value="Importin-beta_N"/>
</dbReference>
<evidence type="ECO:0000259" key="10">
    <source>
        <dbReference type="PROSITE" id="PS50166"/>
    </source>
</evidence>
<dbReference type="Proteomes" id="UP001627154">
    <property type="component" value="Unassembled WGS sequence"/>
</dbReference>
<feature type="repeat" description="HEAT" evidence="8">
    <location>
        <begin position="911"/>
        <end position="949"/>
    </location>
</feature>
<dbReference type="InterPro" id="IPR058584">
    <property type="entry name" value="IMB1_TNPO1-like_TPR"/>
</dbReference>
<gene>
    <name evidence="11" type="ORF">TKK_010691</name>
</gene>
<evidence type="ECO:0000256" key="6">
    <source>
        <dbReference type="ARBA" id="ARBA00022927"/>
    </source>
</evidence>
<dbReference type="PANTHER" id="PTHR10527">
    <property type="entry name" value="IMPORTIN BETA"/>
    <property type="match status" value="1"/>
</dbReference>
<dbReference type="InterPro" id="IPR040122">
    <property type="entry name" value="Importin_beta"/>
</dbReference>
<dbReference type="InterPro" id="IPR011989">
    <property type="entry name" value="ARM-like"/>
</dbReference>
<sequence length="1093" mass="121599">MHLTMEAIILQCMMPDTSAVEQGMAKLREAFKNPQSTLELAQLAIAAGSAQVRQYAAVLLRKKYSKSKGWSKLDNSLRTQVKALLIQSLMNENDKSVKKSVAHLAGVLVKHEAARNGWPEIFDLMMRLLQSAEVSHQEFGLFILEKLTEMASIKTFAGQFENILKILTNVADSIQECSDPRAPYILNIMMNLTNYLAEHPVVTNYYIALIPVTMKLIIHFSADSEDKAIEGFELLDELTEEYPKVMNPHFNDFVKMCIHVVSDPKSLDTVKSRAITSLGWLVKLRKKTILKNCLLDSIFECLFAVLSSPVDDFGGEYDDDESITPGQSAHAALDDIALNIPASTLLTVMLKYVQPALQSDNEFVLKACFISLATVTEGCSDYIRSKHLEDFLKLAITGINNNSNIVKSAAFYAIGQFSEYLQPEISKYVNEVLPILFQNLDIVLQRLQKEPQGSTAVARRVFYALEIFIENLGDDLLPYLPVLMKALSEIILETNSAPEIWACALSTVGSICTACEKNVLPYFAQIVEMLKKFLVKPDLTNEDQINVALGIFARTIGSENFAPLVEDSMQYALNVLAEGEDPDLRKSVYGLLGAMSCVLKDDMHVVIAKVLDRMMDSITSTESIITQFKDNGDDAHLIYEDLNDSEEEEKAEDEEDIANTDDETENDEEDEDVAGYTVENAFVAEKEAAISAVREIAMNAEKAFQPYTDSFFNAIFELLTFPQEDIKVSAIEALTQLCMIYAKENTEEKAFPLFQSLARLVPKLAEIVRCDTERDVVIAALQSYTTLLDKLGALMLHVEGHKEAFVNCALDVMRGQTECQDTTGQDPDEEEDPEEAEHDEYLFDHACQLLVAVGKHMPIEEFATQMKVAMPILVKRNGPEATEIRRANSLGTIAESIGILGAHVVPYVNTLAPLAIGLSRDSTKDVRNNAIFALGELALHAGPSMYEHYPMLLKLMSEVMAEEKEGLVRDNIIGAVARMMLAHVEGVQPIEDVFGVLVNQLPLATDFEENLAVFRAILHLYQMGNPVIRANLAKLLAVSIQVLQSPDMSDDTKNLALKFTRQARKDFDAEWKAFIGSVQLDMGLMSMINADES</sequence>
<evidence type="ECO:0000256" key="8">
    <source>
        <dbReference type="PROSITE-ProRule" id="PRU00103"/>
    </source>
</evidence>
<feature type="region of interest" description="Disordered" evidence="9">
    <location>
        <begin position="643"/>
        <end position="672"/>
    </location>
</feature>
<dbReference type="Gene3D" id="1.25.10.10">
    <property type="entry name" value="Leucine-rich Repeat Variant"/>
    <property type="match status" value="1"/>
</dbReference>
<dbReference type="SUPFAM" id="SSF48371">
    <property type="entry name" value="ARM repeat"/>
    <property type="match status" value="2"/>
</dbReference>
<dbReference type="Pfam" id="PF25780">
    <property type="entry name" value="TPR_IPO5"/>
    <property type="match status" value="1"/>
</dbReference>
<evidence type="ECO:0000256" key="4">
    <source>
        <dbReference type="ARBA" id="ARBA00022490"/>
    </source>
</evidence>
<keyword evidence="5" id="KW-0677">Repeat</keyword>
<comment type="subcellular location">
    <subcellularLocation>
        <location evidence="2">Cytoplasm</location>
    </subcellularLocation>
    <subcellularLocation>
        <location evidence="1">Nucleus</location>
    </subcellularLocation>
</comment>
<evidence type="ECO:0000256" key="3">
    <source>
        <dbReference type="ARBA" id="ARBA00022448"/>
    </source>
</evidence>
<dbReference type="PROSITE" id="PS50077">
    <property type="entry name" value="HEAT_REPEAT"/>
    <property type="match status" value="1"/>
</dbReference>
<dbReference type="AlphaFoldDB" id="A0ABD2WRF8"/>
<feature type="domain" description="Importin N-terminal" evidence="10">
    <location>
        <begin position="23"/>
        <end position="91"/>
    </location>
</feature>
<dbReference type="InterPro" id="IPR021133">
    <property type="entry name" value="HEAT_type_2"/>
</dbReference>
<evidence type="ECO:0000313" key="12">
    <source>
        <dbReference type="Proteomes" id="UP001627154"/>
    </source>
</evidence>
<feature type="compositionally biased region" description="Acidic residues" evidence="9">
    <location>
        <begin position="826"/>
        <end position="837"/>
    </location>
</feature>
<name>A0ABD2WRF8_9HYME</name>
<dbReference type="InterPro" id="IPR016024">
    <property type="entry name" value="ARM-type_fold"/>
</dbReference>
<keyword evidence="12" id="KW-1185">Reference proteome</keyword>
<evidence type="ECO:0000313" key="11">
    <source>
        <dbReference type="EMBL" id="KAL3395067.1"/>
    </source>
</evidence>
<dbReference type="GO" id="GO:0005737">
    <property type="term" value="C:cytoplasm"/>
    <property type="evidence" value="ECO:0007669"/>
    <property type="project" value="UniProtKB-SubCell"/>
</dbReference>
<dbReference type="PROSITE" id="PS50166">
    <property type="entry name" value="IMPORTIN_B_NT"/>
    <property type="match status" value="1"/>
</dbReference>
<accession>A0ABD2WRF8</accession>
<dbReference type="Pfam" id="PF25574">
    <property type="entry name" value="TPR_IMB1"/>
    <property type="match status" value="1"/>
</dbReference>
<evidence type="ECO:0000256" key="5">
    <source>
        <dbReference type="ARBA" id="ARBA00022737"/>
    </source>
</evidence>
<organism evidence="11 12">
    <name type="scientific">Trichogramma kaykai</name>
    <dbReference type="NCBI Taxonomy" id="54128"/>
    <lineage>
        <taxon>Eukaryota</taxon>
        <taxon>Metazoa</taxon>
        <taxon>Ecdysozoa</taxon>
        <taxon>Arthropoda</taxon>
        <taxon>Hexapoda</taxon>
        <taxon>Insecta</taxon>
        <taxon>Pterygota</taxon>
        <taxon>Neoptera</taxon>
        <taxon>Endopterygota</taxon>
        <taxon>Hymenoptera</taxon>
        <taxon>Apocrita</taxon>
        <taxon>Proctotrupomorpha</taxon>
        <taxon>Chalcidoidea</taxon>
        <taxon>Trichogrammatidae</taxon>
        <taxon>Trichogramma</taxon>
    </lineage>
</organism>
<protein>
    <recommendedName>
        <fullName evidence="10">Importin N-terminal domain-containing protein</fullName>
    </recommendedName>
</protein>
<dbReference type="EMBL" id="JBJJXI010000085">
    <property type="protein sequence ID" value="KAL3395067.1"/>
    <property type="molecule type" value="Genomic_DNA"/>
</dbReference>
<proteinExistence type="predicted"/>
<evidence type="ECO:0000256" key="1">
    <source>
        <dbReference type="ARBA" id="ARBA00004123"/>
    </source>
</evidence>
<evidence type="ECO:0000256" key="7">
    <source>
        <dbReference type="ARBA" id="ARBA00023242"/>
    </source>
</evidence>
<keyword evidence="7" id="KW-0539">Nucleus</keyword>